<dbReference type="Pfam" id="PF00582">
    <property type="entry name" value="Usp"/>
    <property type="match status" value="2"/>
</dbReference>
<dbReference type="PANTHER" id="PTHR46553:SF3">
    <property type="entry name" value="ADENINE NUCLEOTIDE ALPHA HYDROLASES-LIKE SUPERFAMILY PROTEIN"/>
    <property type="match status" value="1"/>
</dbReference>
<dbReference type="Proteomes" id="UP001330827">
    <property type="component" value="Chromosome"/>
</dbReference>
<gene>
    <name evidence="3" type="ORF">FHX80_11199</name>
    <name evidence="4" type="ORF">OIE64_31905</name>
</gene>
<evidence type="ECO:0000313" key="4">
    <source>
        <dbReference type="EMBL" id="WSC16984.1"/>
    </source>
</evidence>
<dbReference type="PANTHER" id="PTHR46553">
    <property type="entry name" value="ADENINE NUCLEOTIDE ALPHA HYDROLASES-LIKE SUPERFAMILY PROTEIN"/>
    <property type="match status" value="1"/>
</dbReference>
<evidence type="ECO:0000313" key="5">
    <source>
        <dbReference type="Proteomes" id="UP000318186"/>
    </source>
</evidence>
<dbReference type="Gene3D" id="3.40.50.620">
    <property type="entry name" value="HUPs"/>
    <property type="match status" value="2"/>
</dbReference>
<evidence type="ECO:0000313" key="6">
    <source>
        <dbReference type="Proteomes" id="UP001330827"/>
    </source>
</evidence>
<dbReference type="InterPro" id="IPR006016">
    <property type="entry name" value="UspA"/>
</dbReference>
<proteinExistence type="inferred from homology"/>
<dbReference type="InterPro" id="IPR006015">
    <property type="entry name" value="Universal_stress_UspA"/>
</dbReference>
<accession>A0A561UR11</accession>
<sequence>MPRTVTVGLDGSRESLAAAHWAAREADLRRLPLKLVNVWEPVPLGQAPFMGKETQRHWSERVPRDAADQLSRTHPDLEIVMEQRTGHPGEVLPLAAAEADLLVLGSRGLSGFGGFLVGSVGQAVVARAELPVVLVRGPETDGGEPPQDLDGARYRPVVLGLDANAPDDKLIEFAVDEALRRNTTLHAIHAWNLPPYYSYGLPSSVSPGAELGDSEAAALTQTLLPWRQKYPAVNVVEESVHGRAVNCLVDAAHEASLLVVGRRIRRSSLGVRIGSVTHAVLHHSTAPVAVIPHS</sequence>
<feature type="domain" description="UspA" evidence="2">
    <location>
        <begin position="154"/>
        <end position="292"/>
    </location>
</feature>
<dbReference type="RefSeq" id="WP_145762344.1">
    <property type="nucleotide sequence ID" value="NZ_CP109114.1"/>
</dbReference>
<dbReference type="Proteomes" id="UP000318186">
    <property type="component" value="Unassembled WGS sequence"/>
</dbReference>
<evidence type="ECO:0000313" key="3">
    <source>
        <dbReference type="EMBL" id="TWG01808.1"/>
    </source>
</evidence>
<keyword evidence="6" id="KW-1185">Reference proteome</keyword>
<dbReference type="AlphaFoldDB" id="A0A561UR11"/>
<name>A0A561UR11_9ACTN</name>
<dbReference type="PRINTS" id="PR01438">
    <property type="entry name" value="UNVRSLSTRESS"/>
</dbReference>
<evidence type="ECO:0000256" key="1">
    <source>
        <dbReference type="ARBA" id="ARBA00008791"/>
    </source>
</evidence>
<dbReference type="OrthoDB" id="4867015at2"/>
<dbReference type="InterPro" id="IPR014729">
    <property type="entry name" value="Rossmann-like_a/b/a_fold"/>
</dbReference>
<dbReference type="EMBL" id="VIWW01000001">
    <property type="protein sequence ID" value="TWG01808.1"/>
    <property type="molecule type" value="Genomic_DNA"/>
</dbReference>
<organism evidence="3 5">
    <name type="scientific">Streptomyces brevispora</name>
    <dbReference type="NCBI Taxonomy" id="887462"/>
    <lineage>
        <taxon>Bacteria</taxon>
        <taxon>Bacillati</taxon>
        <taxon>Actinomycetota</taxon>
        <taxon>Actinomycetes</taxon>
        <taxon>Kitasatosporales</taxon>
        <taxon>Streptomycetaceae</taxon>
        <taxon>Streptomyces</taxon>
    </lineage>
</organism>
<protein>
    <submittedName>
        <fullName evidence="3">Nucleotide-binding universal stress UspA family protein</fullName>
    </submittedName>
    <submittedName>
        <fullName evidence="4">Universal stress protein</fullName>
    </submittedName>
</protein>
<dbReference type="SUPFAM" id="SSF52402">
    <property type="entry name" value="Adenine nucleotide alpha hydrolases-like"/>
    <property type="match status" value="2"/>
</dbReference>
<dbReference type="EMBL" id="CP109114">
    <property type="protein sequence ID" value="WSC16984.1"/>
    <property type="molecule type" value="Genomic_DNA"/>
</dbReference>
<feature type="domain" description="UspA" evidence="2">
    <location>
        <begin position="1"/>
        <end position="136"/>
    </location>
</feature>
<comment type="similarity">
    <text evidence="1">Belongs to the universal stress protein A family.</text>
</comment>
<reference evidence="3 5" key="1">
    <citation type="submission" date="2019-06" db="EMBL/GenBank/DDBJ databases">
        <title>Sequencing the genomes of 1000 actinobacteria strains.</title>
        <authorList>
            <person name="Klenk H.-P."/>
        </authorList>
    </citation>
    <scope>NUCLEOTIDE SEQUENCE [LARGE SCALE GENOMIC DNA]</scope>
    <source>
        <strain evidence="3 5">DSM 42059</strain>
    </source>
</reference>
<reference evidence="4 6" key="2">
    <citation type="submission" date="2022-10" db="EMBL/GenBank/DDBJ databases">
        <title>The complete genomes of actinobacterial strains from the NBC collection.</title>
        <authorList>
            <person name="Joergensen T.S."/>
            <person name="Alvarez Arevalo M."/>
            <person name="Sterndorff E.B."/>
            <person name="Faurdal D."/>
            <person name="Vuksanovic O."/>
            <person name="Mourched A.-S."/>
            <person name="Charusanti P."/>
            <person name="Shaw S."/>
            <person name="Blin K."/>
            <person name="Weber T."/>
        </authorList>
    </citation>
    <scope>NUCLEOTIDE SEQUENCE [LARGE SCALE GENOMIC DNA]</scope>
    <source>
        <strain evidence="4 6">NBC 01769</strain>
    </source>
</reference>
<evidence type="ECO:0000259" key="2">
    <source>
        <dbReference type="Pfam" id="PF00582"/>
    </source>
</evidence>